<reference evidence="5" key="4">
    <citation type="journal article" date="2003" name="Antimicrob. Agents Chemother.">
        <title>Resistance genes of aminocoumarin producers: two type II topoisomerase genes confer resistance against coumermycin A1 and clorobiocin.</title>
        <authorList>
            <person name="Schmutz E."/>
            <person name="Muhlenweg A."/>
            <person name="Li S.M."/>
            <person name="Heide L."/>
        </authorList>
    </citation>
    <scope>NUCLEOTIDE SEQUENCE</scope>
    <source>
        <strain evidence="5">DSM 40489</strain>
    </source>
</reference>
<dbReference type="Gene3D" id="3.40.50.12780">
    <property type="entry name" value="N-terminal domain of ligase-like"/>
    <property type="match status" value="1"/>
</dbReference>
<dbReference type="PANTHER" id="PTHR24096:SF149">
    <property type="entry name" value="AMP-BINDING DOMAIN-CONTAINING PROTEIN-RELATED"/>
    <property type="match status" value="1"/>
</dbReference>
<dbReference type="AlphaFoldDB" id="Q9F8U8"/>
<dbReference type="OrthoDB" id="9803968at2"/>
<gene>
    <name evidence="5" type="primary">couL</name>
</gene>
<accession>Q9F8U8</accession>
<dbReference type="PANTHER" id="PTHR24096">
    <property type="entry name" value="LONG-CHAIN-FATTY-ACID--COA LIGASE"/>
    <property type="match status" value="1"/>
</dbReference>
<dbReference type="Gene3D" id="3.30.300.30">
    <property type="match status" value="1"/>
</dbReference>
<reference evidence="5" key="3">
    <citation type="submission" date="2002-06" db="EMBL/GenBank/DDBJ databases">
        <authorList>
            <person name="Wang Z.-X."/>
            <person name="Li S.-M."/>
            <person name="Heide L."/>
        </authorList>
    </citation>
    <scope>NUCLEOTIDE SEQUENCE</scope>
    <source>
        <strain evidence="5">DSM 40489</strain>
    </source>
</reference>
<feature type="domain" description="AMP-dependent synthetase/ligase" evidence="3">
    <location>
        <begin position="18"/>
        <end position="379"/>
    </location>
</feature>
<comment type="similarity">
    <text evidence="1">Belongs to the ATP-dependent AMP-binding enzyme family.</text>
</comment>
<evidence type="ECO:0000259" key="4">
    <source>
        <dbReference type="Pfam" id="PF13193"/>
    </source>
</evidence>
<dbReference type="GO" id="GO:0016405">
    <property type="term" value="F:CoA-ligase activity"/>
    <property type="evidence" value="ECO:0007669"/>
    <property type="project" value="TreeGrafter"/>
</dbReference>
<reference evidence="5" key="5">
    <citation type="submission" date="2011-09" db="EMBL/GenBank/DDBJ databases">
        <authorList>
            <person name="Siebenberg S."/>
            <person name="Heide L."/>
        </authorList>
    </citation>
    <scope>NUCLEOTIDE SEQUENCE</scope>
    <source>
        <strain evidence="5">DSM 40489</strain>
    </source>
</reference>
<dbReference type="KEGG" id="ag:AAG29784"/>
<dbReference type="CDD" id="cd04433">
    <property type="entry name" value="AFD_class_I"/>
    <property type="match status" value="1"/>
</dbReference>
<dbReference type="InterPro" id="IPR000873">
    <property type="entry name" value="AMP-dep_synth/lig_dom"/>
</dbReference>
<dbReference type="EMBL" id="AF235050">
    <property type="protein sequence ID" value="AAG29784.2"/>
    <property type="molecule type" value="Genomic_DNA"/>
</dbReference>
<dbReference type="InterPro" id="IPR020845">
    <property type="entry name" value="AMP-binding_CS"/>
</dbReference>
<evidence type="ECO:0000256" key="2">
    <source>
        <dbReference type="ARBA" id="ARBA00022598"/>
    </source>
</evidence>
<dbReference type="Pfam" id="PF00501">
    <property type="entry name" value="AMP-binding"/>
    <property type="match status" value="1"/>
</dbReference>
<dbReference type="InterPro" id="IPR025110">
    <property type="entry name" value="AMP-bd_C"/>
</dbReference>
<dbReference type="SUPFAM" id="SSF56801">
    <property type="entry name" value="Acetyl-CoA synthetase-like"/>
    <property type="match status" value="1"/>
</dbReference>
<dbReference type="InterPro" id="IPR045851">
    <property type="entry name" value="AMP-bd_C_sf"/>
</dbReference>
<evidence type="ECO:0000259" key="3">
    <source>
        <dbReference type="Pfam" id="PF00501"/>
    </source>
</evidence>
<evidence type="ECO:0000256" key="1">
    <source>
        <dbReference type="ARBA" id="ARBA00006432"/>
    </source>
</evidence>
<dbReference type="RefSeq" id="WP_109005073.1">
    <property type="nucleotide sequence ID" value="NZ_BEWA01000022.1"/>
</dbReference>
<evidence type="ECO:0000313" key="5">
    <source>
        <dbReference type="EMBL" id="AAG29784.2"/>
    </source>
</evidence>
<feature type="domain" description="AMP-binding enzyme C-terminal" evidence="4">
    <location>
        <begin position="430"/>
        <end position="505"/>
    </location>
</feature>
<proteinExistence type="inferred from homology"/>
<protein>
    <submittedName>
        <fullName evidence="5">Putative ligase</fullName>
    </submittedName>
</protein>
<reference evidence="5" key="1">
    <citation type="submission" date="1999-11" db="EMBL/GenBank/DDBJ databases">
        <authorList>
            <person name="Scmutz E."/>
            <person name="Muehlenweg A."/>
            <person name="Wang Z.-X."/>
            <person name="Li S.-M."/>
            <person name="Heide L."/>
        </authorList>
    </citation>
    <scope>NUCLEOTIDE SEQUENCE</scope>
    <source>
        <strain evidence="5">DSM 40489</strain>
    </source>
</reference>
<reference evidence="5" key="2">
    <citation type="journal article" date="2000" name="Antimicrob. Agents Chemother.">
        <title>Identification of the coumermycin A(1) biosynthetic gene cluster of Streptomyces rishiriensis DSM 40489.</title>
        <authorList>
            <person name="Wang Z.X."/>
            <person name="Li S.M."/>
            <person name="Heide L."/>
        </authorList>
    </citation>
    <scope>NUCLEOTIDE SEQUENCE</scope>
    <source>
        <strain evidence="5">DSM 40489</strain>
    </source>
</reference>
<name>Q9F8U8_STRRH</name>
<sequence length="529" mass="57807">MANRDHGPEHYVTRILDEAARDGARPVVRWRDTVITGTELHRSVRRVATALREAGVARDHAVAILTQVNSPWMLVVRYAAHLLGASVVYITGANHGTVTHDLPVTTRVRMMREAGASVLVFDERNAQLAETIRETVPDKLVLCGLGHPASGTVTADGRPVEDVAVEFPAETPELAMVLYTSGTTGQPKGVCKPFGAWNATVVGLAGQPRPRQTYLAMTAVSHTVGMVVDIALAAGGSVLLREKFDPTDFLRDVVTHRVTDTFMGVPQLYAILNHPDVRTTDLSSLQHLVYVGCPASPERLREAVTVFPGVLWQSYGSTETGRIAMLREDDHDHPELLATVGRPMPGVTIAIRDPQTGRDLPVNEIGEVVVHSPNNMAGYIGDPEGTTRVVRDGWVHTGDMGSVDERGYVRLFGRMHEMVKVQDTRVSPTEVEKVLVGCPGVVDACVYGHRRPDLIEELHAAVVLSTEDAPSFAALRDHVAQTMTPTHAPVRFVRWRQFPINNTGKTDRLRIREVSAEARGEGPDVLVDR</sequence>
<dbReference type="PROSITE" id="PS00455">
    <property type="entry name" value="AMP_BINDING"/>
    <property type="match status" value="1"/>
</dbReference>
<dbReference type="InterPro" id="IPR042099">
    <property type="entry name" value="ANL_N_sf"/>
</dbReference>
<organism evidence="5">
    <name type="scientific">Streptomyces rishiriensis</name>
    <dbReference type="NCBI Taxonomy" id="68264"/>
    <lineage>
        <taxon>Bacteria</taxon>
        <taxon>Bacillati</taxon>
        <taxon>Actinomycetota</taxon>
        <taxon>Actinomycetes</taxon>
        <taxon>Kitasatosporales</taxon>
        <taxon>Streptomycetaceae</taxon>
        <taxon>Streptomyces</taxon>
    </lineage>
</organism>
<keyword evidence="2 5" id="KW-0436">Ligase</keyword>
<dbReference type="Pfam" id="PF13193">
    <property type="entry name" value="AMP-binding_C"/>
    <property type="match status" value="1"/>
</dbReference>